<accession>A0A816XSK1</accession>
<dbReference type="InterPro" id="IPR011989">
    <property type="entry name" value="ARM-like"/>
</dbReference>
<gene>
    <name evidence="8" type="ORF">MBJ925_LOCUS31103</name>
</gene>
<dbReference type="InterPro" id="IPR040016">
    <property type="entry name" value="XPO6"/>
</dbReference>
<evidence type="ECO:0000256" key="3">
    <source>
        <dbReference type="ARBA" id="ARBA00009466"/>
    </source>
</evidence>
<reference evidence="8" key="1">
    <citation type="submission" date="2021-02" db="EMBL/GenBank/DDBJ databases">
        <authorList>
            <person name="Nowell W R."/>
        </authorList>
    </citation>
    <scope>NUCLEOTIDE SEQUENCE</scope>
</reference>
<dbReference type="SUPFAM" id="SSF48371">
    <property type="entry name" value="ARM repeat"/>
    <property type="match status" value="1"/>
</dbReference>
<keyword evidence="5" id="KW-0963">Cytoplasm</keyword>
<dbReference type="GO" id="GO:0005049">
    <property type="term" value="F:nuclear export signal receptor activity"/>
    <property type="evidence" value="ECO:0007669"/>
    <property type="project" value="InterPro"/>
</dbReference>
<evidence type="ECO:0000256" key="1">
    <source>
        <dbReference type="ARBA" id="ARBA00004123"/>
    </source>
</evidence>
<protein>
    <submittedName>
        <fullName evidence="8">Uncharacterized protein</fullName>
    </submittedName>
</protein>
<evidence type="ECO:0000256" key="4">
    <source>
        <dbReference type="ARBA" id="ARBA00022448"/>
    </source>
</evidence>
<comment type="caution">
    <text evidence="8">The sequence shown here is derived from an EMBL/GenBank/DDBJ whole genome shotgun (WGS) entry which is preliminary data.</text>
</comment>
<proteinExistence type="inferred from homology"/>
<dbReference type="PANTHER" id="PTHR21452">
    <property type="entry name" value="EXPORTIN-6"/>
    <property type="match status" value="1"/>
</dbReference>
<dbReference type="EMBL" id="CAJNRE010016992">
    <property type="protein sequence ID" value="CAF2150288.1"/>
    <property type="molecule type" value="Genomic_DNA"/>
</dbReference>
<dbReference type="GO" id="GO:0005737">
    <property type="term" value="C:cytoplasm"/>
    <property type="evidence" value="ECO:0007669"/>
    <property type="project" value="UniProtKB-SubCell"/>
</dbReference>
<dbReference type="GO" id="GO:0005634">
    <property type="term" value="C:nucleus"/>
    <property type="evidence" value="ECO:0007669"/>
    <property type="project" value="UniProtKB-SubCell"/>
</dbReference>
<evidence type="ECO:0000256" key="6">
    <source>
        <dbReference type="ARBA" id="ARBA00022927"/>
    </source>
</evidence>
<keyword evidence="6" id="KW-0653">Protein transport</keyword>
<evidence type="ECO:0000256" key="2">
    <source>
        <dbReference type="ARBA" id="ARBA00004496"/>
    </source>
</evidence>
<dbReference type="Pfam" id="PF10229">
    <property type="entry name" value="MMADHC"/>
    <property type="match status" value="1"/>
</dbReference>
<keyword evidence="7" id="KW-0539">Nucleus</keyword>
<evidence type="ECO:0000256" key="5">
    <source>
        <dbReference type="ARBA" id="ARBA00022490"/>
    </source>
</evidence>
<comment type="similarity">
    <text evidence="3">Belongs to the exportin family.</text>
</comment>
<dbReference type="PANTHER" id="PTHR21452:SF4">
    <property type="entry name" value="EXPORTIN-6"/>
    <property type="match status" value="1"/>
</dbReference>
<dbReference type="GO" id="GO:0009235">
    <property type="term" value="P:cobalamin metabolic process"/>
    <property type="evidence" value="ECO:0007669"/>
    <property type="project" value="InterPro"/>
</dbReference>
<comment type="subcellular location">
    <subcellularLocation>
        <location evidence="2">Cytoplasm</location>
    </subcellularLocation>
    <subcellularLocation>
        <location evidence="1">Nucleus</location>
    </subcellularLocation>
</comment>
<dbReference type="Gene3D" id="1.25.10.10">
    <property type="entry name" value="Leucine-rich Repeat Variant"/>
    <property type="match status" value="1"/>
</dbReference>
<evidence type="ECO:0000256" key="7">
    <source>
        <dbReference type="ARBA" id="ARBA00023242"/>
    </source>
</evidence>
<dbReference type="GO" id="GO:0006611">
    <property type="term" value="P:protein export from nucleus"/>
    <property type="evidence" value="ECO:0007669"/>
    <property type="project" value="InterPro"/>
</dbReference>
<dbReference type="InterPro" id="IPR019362">
    <property type="entry name" value="MMADHC"/>
</dbReference>
<name>A0A816XSK1_9BILA</name>
<dbReference type="InterPro" id="IPR016024">
    <property type="entry name" value="ARM-type_fold"/>
</dbReference>
<keyword evidence="4" id="KW-0813">Transport</keyword>
<evidence type="ECO:0000313" key="8">
    <source>
        <dbReference type="EMBL" id="CAF2150288.1"/>
    </source>
</evidence>
<evidence type="ECO:0000313" key="9">
    <source>
        <dbReference type="Proteomes" id="UP000663824"/>
    </source>
</evidence>
<organism evidence="8 9">
    <name type="scientific">Rotaria magnacalcarata</name>
    <dbReference type="NCBI Taxonomy" id="392030"/>
    <lineage>
        <taxon>Eukaryota</taxon>
        <taxon>Metazoa</taxon>
        <taxon>Spiralia</taxon>
        <taxon>Gnathifera</taxon>
        <taxon>Rotifera</taxon>
        <taxon>Eurotatoria</taxon>
        <taxon>Bdelloidea</taxon>
        <taxon>Philodinida</taxon>
        <taxon>Philodinidae</taxon>
        <taxon>Rotaria</taxon>
    </lineage>
</organism>
<dbReference type="Proteomes" id="UP000663824">
    <property type="component" value="Unassembled WGS sequence"/>
</dbReference>
<sequence>MDRFLAHIRPPSLFSLSIVRRLSSFKPKSFDIKARIVERKTLRALLDLVDQLDASYLTGKNKLPVPPLVVDTTYLSIKSPDPRFPMPGRIGPDHNQQNKHIPAQSTTKLDPKRYGIDGKLLLDQLLTMTLPVDHQKDSITQLMGTHMVLSSPTNKKEFLSNLINHENLEIRAYDCPSLLRYELHRLFLNYNVLMQPLTAITIILKTNSDMSTWSPKIEEERNELTDQFIKLAHEMCAYLTGKQYWADFIDPSSGRPYYGPHTADTLFETDERYRYFGINIVDLGCCRVVEHLQHGTHIFIGCVFTSALKNDPNVEHLLKDALKNDPNVEHLLKEFVNSNKKNKPLEDTTETENDNFMEDLAKALTDYHDPRIDLVYKQHLHEQLNRFLIDPNSWQIALATFQQQQHQNVVLSPLLIYFLLQVLEHSIRHRYGDQQQIRQILLWLFLHLFDSIPVFVRSKLCLLIVQIVRCDNQWSLDEYFQTCYHLMETQPFLGLLLLTTTIEELGQLNEDCTIKRCNQLKTILNQHVPHILQIIHVLINKHDYELKDALLIKQQVLRCLDRLINRLSILPLPSQLIDDLFQYASSTWSIDALNCIHELILKQHLPRQYDAILHASLRHVIQLILIVEQNLSATIINKLTEILHSLFNLHLKRCESIESFPMFELLTGFYKFTLQQTTQDGFYACLDIWSIFIEYIKTNDEIRIMNKENSLEKYSQVLSSLSQELIQRIHNGQSIINNLEETTDLNDSETAIDRYIRESVDILSKLADIPILSSNILNLLITLLQPDIEKYKSIQKLIQTSPDSSQQYLLINNESMGVCSQILNSLNYLLYAFSRIANSCLLDNNNQQQSHFQTRLTLVHQFVQLIIYIIHIRFDLIHCSSKQLQNEFINVQTRSFECVNNLSQWLSQMLVLHNSNQDNRRLIQELITHIIDNCAPLIDSNNFDKSIAISVGSILSSLIPLTRQHMTFNEMNSIKHLIHRILSWNVMSNLKTNFPLYKLSIKIVLLLILAEQQSAEHFLGTIFQPLNTILSEPTTFFNQQQEPGSMRRTFLEYTILLTEVIESIRTENNKIRQHLFSSIQHLIINLNRFLSVIINRDTECETVLISLLLICFEILRTQMGKELVNTILQTTFSVFNIENIRNVLREPKPTAHTAVSRFLEFLSVLVNEPGNSKLAQQFLPTIIELCTTALYPAIRENFALDIRENYYKLVHNLLINNWRYFFKGNVLTTLNGDTETTANEHSFIQLMESVAWSFSQSDIEQFRTNLSSCNELQLKCGLYTKSIFHQHMSQALLSLLLTVLLVRSHELCRDDIISTLFYILTNDKTNNFVYFIQNYLEQSNIKLVLNDKYKHALLENYSRNETDLPSFSENLNNFTHDYRHHTTTSSL</sequence>